<evidence type="ECO:0000313" key="1">
    <source>
        <dbReference type="EMBL" id="NSI19009.1"/>
    </source>
</evidence>
<organism evidence="1 2">
    <name type="scientific">Mediterraneibacter gnavus</name>
    <name type="common">Ruminococcus gnavus</name>
    <dbReference type="NCBI Taxonomy" id="33038"/>
    <lineage>
        <taxon>Bacteria</taxon>
        <taxon>Bacillati</taxon>
        <taxon>Bacillota</taxon>
        <taxon>Clostridia</taxon>
        <taxon>Lachnospirales</taxon>
        <taxon>Lachnospiraceae</taxon>
        <taxon>Mediterraneibacter</taxon>
    </lineage>
</organism>
<protein>
    <submittedName>
        <fullName evidence="1">Uncharacterized protein</fullName>
    </submittedName>
</protein>
<sequence>MIAKSENLYHLIKKSKVDVISVTERCGSMPDETCRITTYEFTKNLKHLVKSGIFNNIEWKVEQKSETVLLLTTHVFDKICGTSLEVEITPFGKTTMQQVIDKLKETIFSKSAPQIRE</sequence>
<reference evidence="1" key="1">
    <citation type="journal article" date="2020" name="Cell Host Microbe">
        <title>Functional and Genomic Variation between Human-Derived Isolates of Lachnospiraceae Reveals Inter- and Intra-Species Diversity.</title>
        <authorList>
            <person name="Sorbara M.T."/>
            <person name="Littmann E.R."/>
            <person name="Fontana E."/>
            <person name="Moody T.U."/>
            <person name="Kohout C.E."/>
            <person name="Gjonbalaj M."/>
            <person name="Eaton V."/>
            <person name="Seok R."/>
            <person name="Leiner I.M."/>
            <person name="Pamer E.G."/>
        </authorList>
    </citation>
    <scope>NUCLEOTIDE SEQUENCE</scope>
    <source>
        <strain evidence="1">MSK.22.53</strain>
    </source>
</reference>
<dbReference type="EMBL" id="JAAIRM010000008">
    <property type="protein sequence ID" value="NSI19009.1"/>
    <property type="molecule type" value="Genomic_DNA"/>
</dbReference>
<accession>A0AAJ3KIF8</accession>
<dbReference type="RefSeq" id="WP_118315597.1">
    <property type="nucleotide sequence ID" value="NZ_JAAIRM010000008.1"/>
</dbReference>
<proteinExistence type="predicted"/>
<reference evidence="1" key="2">
    <citation type="submission" date="2020-02" db="EMBL/GenBank/DDBJ databases">
        <authorList>
            <person name="Littmann E."/>
            <person name="Sorbara M."/>
        </authorList>
    </citation>
    <scope>NUCLEOTIDE SEQUENCE</scope>
    <source>
        <strain evidence="1">MSK.22.53</strain>
    </source>
</reference>
<comment type="caution">
    <text evidence="1">The sequence shown here is derived from an EMBL/GenBank/DDBJ whole genome shotgun (WGS) entry which is preliminary data.</text>
</comment>
<evidence type="ECO:0000313" key="2">
    <source>
        <dbReference type="Proteomes" id="UP001296643"/>
    </source>
</evidence>
<dbReference type="AlphaFoldDB" id="A0AAJ3KIF8"/>
<name>A0AAJ3KIF8_MEDGN</name>
<dbReference type="Proteomes" id="UP001296643">
    <property type="component" value="Unassembled WGS sequence"/>
</dbReference>
<gene>
    <name evidence="1" type="ORF">G4958_06555</name>
</gene>